<gene>
    <name evidence="2" type="ORF">M0813_23044</name>
</gene>
<feature type="compositionally biased region" description="Low complexity" evidence="1">
    <location>
        <begin position="1"/>
        <end position="30"/>
    </location>
</feature>
<feature type="compositionally biased region" description="Basic residues" evidence="1">
    <location>
        <begin position="271"/>
        <end position="280"/>
    </location>
</feature>
<keyword evidence="3" id="KW-1185">Reference proteome</keyword>
<evidence type="ECO:0000313" key="3">
    <source>
        <dbReference type="Proteomes" id="UP001150062"/>
    </source>
</evidence>
<feature type="compositionally biased region" description="Basic and acidic residues" evidence="1">
    <location>
        <begin position="201"/>
        <end position="249"/>
    </location>
</feature>
<evidence type="ECO:0000313" key="2">
    <source>
        <dbReference type="EMBL" id="KAJ6241902.1"/>
    </source>
</evidence>
<dbReference type="Proteomes" id="UP001150062">
    <property type="component" value="Unassembled WGS sequence"/>
</dbReference>
<dbReference type="PANTHER" id="PTHR22571:SF50">
    <property type="entry name" value="EF-HAND DOMAIN-CONTAINING PROTEIN"/>
    <property type="match status" value="1"/>
</dbReference>
<feature type="compositionally biased region" description="Basic and acidic residues" evidence="1">
    <location>
        <begin position="309"/>
        <end position="333"/>
    </location>
</feature>
<protein>
    <submittedName>
        <fullName evidence="2">Nucleolar and coiled-body phosphoprotein</fullName>
    </submittedName>
</protein>
<feature type="compositionally biased region" description="Basic residues" evidence="1">
    <location>
        <begin position="38"/>
        <end position="48"/>
    </location>
</feature>
<feature type="region of interest" description="Disordered" evidence="1">
    <location>
        <begin position="1"/>
        <end position="48"/>
    </location>
</feature>
<evidence type="ECO:0000256" key="1">
    <source>
        <dbReference type="SAM" id="MobiDB-lite"/>
    </source>
</evidence>
<dbReference type="PANTHER" id="PTHR22571">
    <property type="entry name" value="FILAGGRIN-RELATED"/>
    <property type="match status" value="1"/>
</dbReference>
<proteinExistence type="predicted"/>
<comment type="caution">
    <text evidence="2">The sequence shown here is derived from an EMBL/GenBank/DDBJ whole genome shotgun (WGS) entry which is preliminary data.</text>
</comment>
<feature type="compositionally biased region" description="Polar residues" evidence="1">
    <location>
        <begin position="516"/>
        <end position="527"/>
    </location>
</feature>
<feature type="region of interest" description="Disordered" evidence="1">
    <location>
        <begin position="695"/>
        <end position="729"/>
    </location>
</feature>
<dbReference type="InterPro" id="IPR052503">
    <property type="entry name" value="S100-fused_Epidermal_Struct"/>
</dbReference>
<feature type="compositionally biased region" description="Basic and acidic residues" evidence="1">
    <location>
        <begin position="345"/>
        <end position="356"/>
    </location>
</feature>
<feature type="region of interest" description="Disordered" evidence="1">
    <location>
        <begin position="512"/>
        <end position="532"/>
    </location>
</feature>
<accession>A0ABQ8YBE9</accession>
<dbReference type="EMBL" id="JAOAOG010000185">
    <property type="protein sequence ID" value="KAJ6241902.1"/>
    <property type="molecule type" value="Genomic_DNA"/>
</dbReference>
<feature type="compositionally biased region" description="Basic residues" evidence="1">
    <location>
        <begin position="250"/>
        <end position="260"/>
    </location>
</feature>
<organism evidence="2 3">
    <name type="scientific">Anaeramoeba flamelloides</name>
    <dbReference type="NCBI Taxonomy" id="1746091"/>
    <lineage>
        <taxon>Eukaryota</taxon>
        <taxon>Metamonada</taxon>
        <taxon>Anaeramoebidae</taxon>
        <taxon>Anaeramoeba</taxon>
    </lineage>
</organism>
<name>A0ABQ8YBE9_9EUKA</name>
<feature type="region of interest" description="Disordered" evidence="1">
    <location>
        <begin position="180"/>
        <end position="356"/>
    </location>
</feature>
<reference evidence="2" key="1">
    <citation type="submission" date="2022-08" db="EMBL/GenBank/DDBJ databases">
        <title>Novel sulfate-reducing endosymbionts in the free-living metamonad Anaeramoeba.</title>
        <authorList>
            <person name="Jerlstrom-Hultqvist J."/>
            <person name="Cepicka I."/>
            <person name="Gallot-Lavallee L."/>
            <person name="Salas-Leiva D."/>
            <person name="Curtis B.A."/>
            <person name="Zahonova K."/>
            <person name="Pipaliya S."/>
            <person name="Dacks J."/>
            <person name="Roger A.J."/>
        </authorList>
    </citation>
    <scope>NUCLEOTIDE SEQUENCE</scope>
    <source>
        <strain evidence="2">Schooner1</strain>
    </source>
</reference>
<feature type="compositionally biased region" description="Low complexity" evidence="1">
    <location>
        <begin position="710"/>
        <end position="721"/>
    </location>
</feature>
<feature type="compositionally biased region" description="Basic and acidic residues" evidence="1">
    <location>
        <begin position="695"/>
        <end position="709"/>
    </location>
</feature>
<sequence>MSTTTSTTTLSSSSTENVMTSSSSESFSQESYKEKEKNKKKKRNKSKYKKIIPTPQKLFWIPDSFSEDQSILEYLKTNSIQLKAIKIKGKNKTKTRNKFSKKSENILLTDLHQLENRQFLKFLQSNKSFLARLIILSTKEQDANRIKKRIKNSGVIKYASINIATKKEGVLTIINTLRKQPKGKMEKKIQKSRRKSNQQADEQKKQTQKQTKIEEKEKDDQKNNQTNEKKSTSRPIQVEEKKEKLNKKTNEKKKKKKKIPRSVNNSSQKTKQQKKQKQKQTKNIEEKEKDDQKNNQTNEKKSTSLPMQVEEKKEDDQKKQPDEQEKKNKKGEEGFLQEKQTNISEPKKEKQEKKNEEEIIENRISQPLNFQFNKLIVYSEEVFNPNIFKLKSLLSKKANCELEFEISYKWSNYKELIFYNLEKNNRIVCLLEFKTNMDSKGHKKMIRSLKDQITNESIIIVHGNKKPNKLDSSSKTTMNRYFKNGVDFIIEEYEEIVHTILNKEILKEKLKKRKQAPNSSSNTSQLKEQLKNKENVKKKQTLTQLEGLIFFLIGESFECSSVVFSLKNKSNLMIQKFYQQMIFFQQIFELQHILNCIVVDSLYFNKIQFRSQLLEIPQKVKIVCFLKPDKRNTENVNNFQKEYGNYFDYLIDDLIYLKQLIINISLLGENNINNNENFDDNFYYKGKRKLTIKTKEEISQNKDGNRENNNDGLNYKNNNDGESGGDGDGDFYMNTDHIDPNQLYIQKQIEEQQSMDFIKKTQEKEREDQTKNLRLIRNLYNNETMVQQEQEQERYRLLQLHYENQNNIFPNYSNQLQEKEIRIITSKILNTFPQNIKINFLKYLKATGRKENENYRICGQAKYGNVFKGNGNKKRLFTFIKSKCNLMNPQYYDLCNNMGCEICCLMRGTIDCSGGVVFSDNPYILFAEHVNQSHNRKYILVECDVMCGIERTEKKFSVQSIPDYGCLKIEKRYAKYFIKDVRAITPLYITIFQL</sequence>
<feature type="compositionally biased region" description="Basic and acidic residues" evidence="1">
    <location>
        <begin position="282"/>
        <end position="302"/>
    </location>
</feature>